<comment type="caution">
    <text evidence="1">The sequence shown here is derived from an EMBL/GenBank/DDBJ whole genome shotgun (WGS) entry which is preliminary data.</text>
</comment>
<sequence>MTCTGERVSGFLVCLQVVRHRVVSGVLPETVGDDSECGWHLTGLATELDL</sequence>
<accession>A0A0J1E913</accession>
<dbReference type="Proteomes" id="UP000036367">
    <property type="component" value="Unassembled WGS sequence"/>
</dbReference>
<evidence type="ECO:0000313" key="2">
    <source>
        <dbReference type="Proteomes" id="UP000036367"/>
    </source>
</evidence>
<reference evidence="1" key="1">
    <citation type="submission" date="2015-05" db="EMBL/GenBank/DDBJ databases">
        <title>Permanent draft genome of Rhodopirellula islandicus K833.</title>
        <authorList>
            <person name="Kizina J."/>
            <person name="Richter M."/>
            <person name="Glockner F.O."/>
            <person name="Harder J."/>
        </authorList>
    </citation>
    <scope>NUCLEOTIDE SEQUENCE [LARGE SCALE GENOMIC DNA]</scope>
    <source>
        <strain evidence="1">K833</strain>
    </source>
</reference>
<dbReference type="STRING" id="595434.RISK_005969"/>
<name>A0A0J1E913_RHOIS</name>
<dbReference type="PATRIC" id="fig|595434.4.peg.5669"/>
<evidence type="ECO:0000313" key="1">
    <source>
        <dbReference type="EMBL" id="KLU02014.1"/>
    </source>
</evidence>
<dbReference type="AlphaFoldDB" id="A0A0J1E913"/>
<gene>
    <name evidence="1" type="ORF">RISK_005969</name>
</gene>
<dbReference type="EMBL" id="LECT01000047">
    <property type="protein sequence ID" value="KLU02014.1"/>
    <property type="molecule type" value="Genomic_DNA"/>
</dbReference>
<proteinExistence type="predicted"/>
<keyword evidence="2" id="KW-1185">Reference proteome</keyword>
<protein>
    <submittedName>
        <fullName evidence="1">Uncharacterized protein</fullName>
    </submittedName>
</protein>
<organism evidence="1 2">
    <name type="scientific">Rhodopirellula islandica</name>
    <dbReference type="NCBI Taxonomy" id="595434"/>
    <lineage>
        <taxon>Bacteria</taxon>
        <taxon>Pseudomonadati</taxon>
        <taxon>Planctomycetota</taxon>
        <taxon>Planctomycetia</taxon>
        <taxon>Pirellulales</taxon>
        <taxon>Pirellulaceae</taxon>
        <taxon>Rhodopirellula</taxon>
    </lineage>
</organism>